<organism evidence="4 5">
    <name type="scientific">Kutzneria buriramensis</name>
    <dbReference type="NCBI Taxonomy" id="1045776"/>
    <lineage>
        <taxon>Bacteria</taxon>
        <taxon>Bacillati</taxon>
        <taxon>Actinomycetota</taxon>
        <taxon>Actinomycetes</taxon>
        <taxon>Pseudonocardiales</taxon>
        <taxon>Pseudonocardiaceae</taxon>
        <taxon>Kutzneria</taxon>
    </lineage>
</organism>
<evidence type="ECO:0000256" key="1">
    <source>
        <dbReference type="ARBA" id="ARBA00023125"/>
    </source>
</evidence>
<feature type="DNA-binding region" description="H-T-H motif" evidence="2">
    <location>
        <begin position="33"/>
        <end position="52"/>
    </location>
</feature>
<dbReference type="Gene3D" id="1.10.357.10">
    <property type="entry name" value="Tetracycline Repressor, domain 2"/>
    <property type="match status" value="1"/>
</dbReference>
<dbReference type="PANTHER" id="PTHR30055">
    <property type="entry name" value="HTH-TYPE TRANSCRIPTIONAL REGULATOR RUTR"/>
    <property type="match status" value="1"/>
</dbReference>
<dbReference type="InterPro" id="IPR050109">
    <property type="entry name" value="HTH-type_TetR-like_transc_reg"/>
</dbReference>
<dbReference type="SUPFAM" id="SSF46689">
    <property type="entry name" value="Homeodomain-like"/>
    <property type="match status" value="1"/>
</dbReference>
<reference evidence="4 5" key="1">
    <citation type="submission" date="2018-08" db="EMBL/GenBank/DDBJ databases">
        <title>Genomic Encyclopedia of Archaeal and Bacterial Type Strains, Phase II (KMG-II): from individual species to whole genera.</title>
        <authorList>
            <person name="Goeker M."/>
        </authorList>
    </citation>
    <scope>NUCLEOTIDE SEQUENCE [LARGE SCALE GENOMIC DNA]</scope>
    <source>
        <strain evidence="4 5">DSM 45791</strain>
    </source>
</reference>
<name>A0A3E0I653_9PSEU</name>
<dbReference type="Pfam" id="PF00440">
    <property type="entry name" value="TetR_N"/>
    <property type="match status" value="1"/>
</dbReference>
<dbReference type="InterPro" id="IPR009057">
    <property type="entry name" value="Homeodomain-like_sf"/>
</dbReference>
<dbReference type="OrthoDB" id="4709966at2"/>
<dbReference type="RefSeq" id="WP_116173106.1">
    <property type="nucleotide sequence ID" value="NZ_CP144375.1"/>
</dbReference>
<proteinExistence type="predicted"/>
<feature type="domain" description="HTH tetR-type" evidence="3">
    <location>
        <begin position="10"/>
        <end position="70"/>
    </location>
</feature>
<dbReference type="PANTHER" id="PTHR30055:SF226">
    <property type="entry name" value="HTH-TYPE TRANSCRIPTIONAL REGULATOR PKSA"/>
    <property type="match status" value="1"/>
</dbReference>
<sequence length="195" mass="21372">MRLTRSQSRQRNRDALIDAALVEMAERGYQQARLDDIAERAELTTGAVYSIFGSKRNLLLAVVSRYADELDNQLAELSDPRLSLDEVLTGCADAFHLVATASDARRRFAFELELAGLMLRDPTVMSLTTSSRLVGLLVGRSHPGGSVTDEQAEQLAPALAALLGGLVHRAVLEPGTVDQEYFRRSALALTYLLRT</sequence>
<dbReference type="PROSITE" id="PS50977">
    <property type="entry name" value="HTH_TETR_2"/>
    <property type="match status" value="1"/>
</dbReference>
<dbReference type="PRINTS" id="PR00455">
    <property type="entry name" value="HTHTETR"/>
</dbReference>
<gene>
    <name evidence="4" type="ORF">BCF44_102238</name>
</gene>
<dbReference type="InterPro" id="IPR001647">
    <property type="entry name" value="HTH_TetR"/>
</dbReference>
<keyword evidence="5" id="KW-1185">Reference proteome</keyword>
<accession>A0A3E0I653</accession>
<evidence type="ECO:0000313" key="5">
    <source>
        <dbReference type="Proteomes" id="UP000256269"/>
    </source>
</evidence>
<dbReference type="GO" id="GO:0003700">
    <property type="term" value="F:DNA-binding transcription factor activity"/>
    <property type="evidence" value="ECO:0007669"/>
    <property type="project" value="TreeGrafter"/>
</dbReference>
<dbReference type="AlphaFoldDB" id="A0A3E0I653"/>
<keyword evidence="1 2" id="KW-0238">DNA-binding</keyword>
<evidence type="ECO:0000256" key="2">
    <source>
        <dbReference type="PROSITE-ProRule" id="PRU00335"/>
    </source>
</evidence>
<protein>
    <submittedName>
        <fullName evidence="4">AcrR family transcriptional regulator</fullName>
    </submittedName>
</protein>
<evidence type="ECO:0000313" key="4">
    <source>
        <dbReference type="EMBL" id="REH54006.1"/>
    </source>
</evidence>
<dbReference type="EMBL" id="QUNO01000002">
    <property type="protein sequence ID" value="REH54006.1"/>
    <property type="molecule type" value="Genomic_DNA"/>
</dbReference>
<dbReference type="GO" id="GO:0000976">
    <property type="term" value="F:transcription cis-regulatory region binding"/>
    <property type="evidence" value="ECO:0007669"/>
    <property type="project" value="TreeGrafter"/>
</dbReference>
<evidence type="ECO:0000259" key="3">
    <source>
        <dbReference type="PROSITE" id="PS50977"/>
    </source>
</evidence>
<comment type="caution">
    <text evidence="4">The sequence shown here is derived from an EMBL/GenBank/DDBJ whole genome shotgun (WGS) entry which is preliminary data.</text>
</comment>
<dbReference type="Proteomes" id="UP000256269">
    <property type="component" value="Unassembled WGS sequence"/>
</dbReference>